<feature type="domain" description="RES" evidence="2">
    <location>
        <begin position="238"/>
        <end position="396"/>
    </location>
</feature>
<dbReference type="EMBL" id="PYUC01000009">
    <property type="protein sequence ID" value="PTB19118.1"/>
    <property type="molecule type" value="Genomic_DNA"/>
</dbReference>
<dbReference type="SMART" id="SM00953">
    <property type="entry name" value="RES"/>
    <property type="match status" value="1"/>
</dbReference>
<evidence type="ECO:0000313" key="3">
    <source>
        <dbReference type="EMBL" id="PTB19118.1"/>
    </source>
</evidence>
<evidence type="ECO:0000313" key="4">
    <source>
        <dbReference type="Proteomes" id="UP000240638"/>
    </source>
</evidence>
<evidence type="ECO:0000256" key="1">
    <source>
        <dbReference type="SAM" id="MobiDB-lite"/>
    </source>
</evidence>
<dbReference type="Proteomes" id="UP000240638">
    <property type="component" value="Unassembled WGS sequence"/>
</dbReference>
<accession>A0A2T3XRK1</accession>
<organism evidence="3 4">
    <name type="scientific">Trinickia symbiotica</name>
    <dbReference type="NCBI Taxonomy" id="863227"/>
    <lineage>
        <taxon>Bacteria</taxon>
        <taxon>Pseudomonadati</taxon>
        <taxon>Pseudomonadota</taxon>
        <taxon>Betaproteobacteria</taxon>
        <taxon>Burkholderiales</taxon>
        <taxon>Burkholderiaceae</taxon>
        <taxon>Trinickia</taxon>
    </lineage>
</organism>
<evidence type="ECO:0000259" key="2">
    <source>
        <dbReference type="SMART" id="SM00953"/>
    </source>
</evidence>
<dbReference type="AlphaFoldDB" id="A0A2T3XRK1"/>
<proteinExistence type="predicted"/>
<protein>
    <recommendedName>
        <fullName evidence="2">RES domain-containing protein</fullName>
    </recommendedName>
</protein>
<comment type="caution">
    <text evidence="3">The sequence shown here is derived from an EMBL/GenBank/DDBJ whole genome shotgun (WGS) entry which is preliminary data.</text>
</comment>
<dbReference type="InterPro" id="IPR014914">
    <property type="entry name" value="RES_dom"/>
</dbReference>
<dbReference type="Pfam" id="PF08808">
    <property type="entry name" value="RES"/>
    <property type="match status" value="1"/>
</dbReference>
<sequence>MINAPISVPQIEPMPSTNDSAMTENTLNEFKQDSRICGPCLDDIHLDKEIRATGKVDKCDFCRKRRKTWDLLRATTRVHDVLEEYFVKGSYQYDDGETSGDPLSDVVTEILGEDAGERVVPAILEVLIEHFNGDPRDGDEPYWDETENYEIRSGWDIDEYADNAWENFRRRVKSGYRFFNDDAREFLARLFQDVDKLRTWQRHSKGKTSVIYELTDQSIFRGRQVTSPEQLRQFAANPARELHAPPPSVAKAGRMNPEGVSVFYGSFERPTCVAELRPPLGVQVSSVEFRIVRPLRVLDFTLLDKSHGMALSYFQDDFRNRAMLFRLLRHLHDRIKTPIRPGEEHEYLTTQVLAEYLTAIHQPPLDAVVFGSVQHEEGKNIVIFGRALGAFQADTGWSTDPLRVVPDTVEAVLVKRVDYSTSPVQIPGANSDQVDSDDDQWSPTER</sequence>
<reference evidence="3 4" key="1">
    <citation type="submission" date="2018-03" db="EMBL/GenBank/DDBJ databases">
        <title>Whole genome analyses suggest that Burkholderia sensu lato contains two further novel genera in the rhizoxinica-symbiotica group Mycetohabitans gen. nov., and Trinickia gen. nov.: implications for the evolution of diazotrophy and nodulation in the Burkholderiaceae.</title>
        <authorList>
            <person name="Estrada De Los Santos P."/>
            <person name="Palmer M."/>
            <person name="Chavez-Ramirez B."/>
            <person name="Steenkamp E.T."/>
            <person name="Hirsch A.M."/>
            <person name="Manyaka P."/>
            <person name="Maluk M."/>
            <person name="Lafos M."/>
            <person name="Crook M."/>
            <person name="Gross E."/>
            <person name="Simon M.F."/>
            <person name="Bueno Dos Reis Junior F."/>
            <person name="Poole P.S."/>
            <person name="Venter S.N."/>
            <person name="James E.K."/>
        </authorList>
    </citation>
    <scope>NUCLEOTIDE SEQUENCE [LARGE SCALE GENOMIC DNA]</scope>
    <source>
        <strain evidence="3 4">JPY-366</strain>
    </source>
</reference>
<feature type="region of interest" description="Disordered" evidence="1">
    <location>
        <begin position="424"/>
        <end position="446"/>
    </location>
</feature>
<gene>
    <name evidence="3" type="ORF">C9I57_18905</name>
</gene>
<name>A0A2T3XRK1_9BURK</name>